<feature type="compositionally biased region" description="Basic residues" evidence="4">
    <location>
        <begin position="240"/>
        <end position="251"/>
    </location>
</feature>
<dbReference type="SUPFAM" id="SSF57667">
    <property type="entry name" value="beta-beta-alpha zinc fingers"/>
    <property type="match status" value="1"/>
</dbReference>
<feature type="compositionally biased region" description="Basic residues" evidence="4">
    <location>
        <begin position="408"/>
        <end position="428"/>
    </location>
</feature>
<dbReference type="InterPro" id="IPR022755">
    <property type="entry name" value="Znf_C2H2_jaz"/>
</dbReference>
<dbReference type="Pfam" id="PF12171">
    <property type="entry name" value="zf-C2H2_jaz"/>
    <property type="match status" value="1"/>
</dbReference>
<dbReference type="SMART" id="SM00479">
    <property type="entry name" value="EXOIII"/>
    <property type="match status" value="1"/>
</dbReference>
<dbReference type="InterPro" id="IPR036397">
    <property type="entry name" value="RNaseH_sf"/>
</dbReference>
<dbReference type="PROSITE" id="PS00028">
    <property type="entry name" value="ZINC_FINGER_C2H2_1"/>
    <property type="match status" value="1"/>
</dbReference>
<dbReference type="GO" id="GO:0003676">
    <property type="term" value="F:nucleic acid binding"/>
    <property type="evidence" value="ECO:0007669"/>
    <property type="project" value="InterPro"/>
</dbReference>
<feature type="compositionally biased region" description="Basic residues" evidence="4">
    <location>
        <begin position="326"/>
        <end position="339"/>
    </location>
</feature>
<feature type="compositionally biased region" description="Basic and acidic residues" evidence="4">
    <location>
        <begin position="340"/>
        <end position="356"/>
    </location>
</feature>
<sequence length="467" mass="54676">MTEKNIKAGKEADDGDYRTLKYFGNIPEAKRYDYCALALETADTFEQKKLLVRATIVNGHGRTILDEFCFPASSYIIDMRTWHHGIKVEEIQDQQYDDELIDKVRELLRNKIVVGHNLEPYLAVLGVTYAPGKLTIRDTARKYTFTMNLEAPTLKDLADEHLDMDYPSGEYHDAKEEARTVMKIFAKDYMSFETSINPEEEEKERKKNFVKQEKKTAYFYCKYCDVAMNSVEQEDAHLDGKKHRKKRKQYNKLHGIVEDTPPRRKKVTPPRYDSRSRSRSRGRGRSYSRSYSRSRSRSFSRSRSRSRGRTRSRSRSYSRGRSFTPPRKRNDKSKKRGRSISREYEEYGKRSPEKAKKKDKMKVPPVPQFNRFGERISEVARLPSEERMGTVCGSPPRARPKLKDRTPPRKRHRTPPRSKGSKRQKHRYSSSESSSEESSSSEDTDSDNSTTTIYTRKRYAKKKKSKR</sequence>
<dbReference type="GO" id="GO:0008270">
    <property type="term" value="F:zinc ion binding"/>
    <property type="evidence" value="ECO:0007669"/>
    <property type="project" value="UniProtKB-KW"/>
</dbReference>
<gene>
    <name evidence="6" type="ORF">GSOID_T00021472001</name>
</gene>
<evidence type="ECO:0000256" key="2">
    <source>
        <dbReference type="ARBA" id="ARBA00022771"/>
    </source>
</evidence>
<feature type="compositionally biased region" description="Basic and acidic residues" evidence="4">
    <location>
        <begin position="372"/>
        <end position="388"/>
    </location>
</feature>
<accession>E4YDD9</accession>
<feature type="region of interest" description="Disordered" evidence="4">
    <location>
        <begin position="235"/>
        <end position="467"/>
    </location>
</feature>
<evidence type="ECO:0000256" key="4">
    <source>
        <dbReference type="SAM" id="MobiDB-lite"/>
    </source>
</evidence>
<name>E4YDD9_OIKDI</name>
<evidence type="ECO:0000256" key="3">
    <source>
        <dbReference type="ARBA" id="ARBA00022833"/>
    </source>
</evidence>
<dbReference type="InterPro" id="IPR013520">
    <property type="entry name" value="Ribonucl_H"/>
</dbReference>
<dbReference type="Gene3D" id="3.30.160.60">
    <property type="entry name" value="Classic Zinc Finger"/>
    <property type="match status" value="1"/>
</dbReference>
<dbReference type="InterPro" id="IPR013087">
    <property type="entry name" value="Znf_C2H2_type"/>
</dbReference>
<keyword evidence="2" id="KW-0863">Zinc-finger</keyword>
<dbReference type="InterPro" id="IPR036236">
    <property type="entry name" value="Znf_C2H2_sf"/>
</dbReference>
<proteinExistence type="predicted"/>
<dbReference type="InterPro" id="IPR012337">
    <property type="entry name" value="RNaseH-like_sf"/>
</dbReference>
<protein>
    <recommendedName>
        <fullName evidence="5">C2H2-type domain-containing protein</fullName>
    </recommendedName>
</protein>
<dbReference type="EMBL" id="FN654426">
    <property type="protein sequence ID" value="CBY33550.1"/>
    <property type="molecule type" value="Genomic_DNA"/>
</dbReference>
<keyword evidence="1" id="KW-0479">Metal-binding</keyword>
<organism evidence="6">
    <name type="scientific">Oikopleura dioica</name>
    <name type="common">Tunicate</name>
    <dbReference type="NCBI Taxonomy" id="34765"/>
    <lineage>
        <taxon>Eukaryota</taxon>
        <taxon>Metazoa</taxon>
        <taxon>Chordata</taxon>
        <taxon>Tunicata</taxon>
        <taxon>Appendicularia</taxon>
        <taxon>Copelata</taxon>
        <taxon>Oikopleuridae</taxon>
        <taxon>Oikopleura</taxon>
    </lineage>
</organism>
<evidence type="ECO:0000259" key="5">
    <source>
        <dbReference type="PROSITE" id="PS00028"/>
    </source>
</evidence>
<feature type="compositionally biased region" description="Basic residues" evidence="4">
    <location>
        <begin position="455"/>
        <end position="467"/>
    </location>
</feature>
<reference evidence="6" key="1">
    <citation type="journal article" date="2010" name="Science">
        <title>Plasticity of animal genome architecture unmasked by rapid evolution of a pelagic tunicate.</title>
        <authorList>
            <person name="Denoeud F."/>
            <person name="Henriet S."/>
            <person name="Mungpakdee S."/>
            <person name="Aury J.M."/>
            <person name="Da Silva C."/>
            <person name="Brinkmann H."/>
            <person name="Mikhaleva J."/>
            <person name="Olsen L.C."/>
            <person name="Jubin C."/>
            <person name="Canestro C."/>
            <person name="Bouquet J.M."/>
            <person name="Danks G."/>
            <person name="Poulain J."/>
            <person name="Campsteijn C."/>
            <person name="Adamski M."/>
            <person name="Cross I."/>
            <person name="Yadetie F."/>
            <person name="Muffato M."/>
            <person name="Louis A."/>
            <person name="Butcher S."/>
            <person name="Tsagkogeorga G."/>
            <person name="Konrad A."/>
            <person name="Singh S."/>
            <person name="Jensen M.F."/>
            <person name="Cong E.H."/>
            <person name="Eikeseth-Otteraa H."/>
            <person name="Noel B."/>
            <person name="Anthouard V."/>
            <person name="Porcel B.M."/>
            <person name="Kachouri-Lafond R."/>
            <person name="Nishino A."/>
            <person name="Ugolini M."/>
            <person name="Chourrout P."/>
            <person name="Nishida H."/>
            <person name="Aasland R."/>
            <person name="Huzurbazar S."/>
            <person name="Westhof E."/>
            <person name="Delsuc F."/>
            <person name="Lehrach H."/>
            <person name="Reinhardt R."/>
            <person name="Weissenbach J."/>
            <person name="Roy S.W."/>
            <person name="Artiguenave F."/>
            <person name="Postlethwait J.H."/>
            <person name="Manak J.R."/>
            <person name="Thompson E.M."/>
            <person name="Jaillon O."/>
            <person name="Du Pasquier L."/>
            <person name="Boudinot P."/>
            <person name="Liberles D.A."/>
            <person name="Volff J.N."/>
            <person name="Philippe H."/>
            <person name="Lenhard B."/>
            <person name="Roest Crollius H."/>
            <person name="Wincker P."/>
            <person name="Chourrout D."/>
        </authorList>
    </citation>
    <scope>NUCLEOTIDE SEQUENCE [LARGE SCALE GENOMIC DNA]</scope>
</reference>
<dbReference type="Proteomes" id="UP000011014">
    <property type="component" value="Unassembled WGS sequence"/>
</dbReference>
<dbReference type="InterPro" id="IPR003604">
    <property type="entry name" value="Matrin/U1-like-C_Znf_C2H2"/>
</dbReference>
<dbReference type="SMART" id="SM00451">
    <property type="entry name" value="ZnF_U1"/>
    <property type="match status" value="1"/>
</dbReference>
<dbReference type="Gene3D" id="3.30.420.10">
    <property type="entry name" value="Ribonuclease H-like superfamily/Ribonuclease H"/>
    <property type="match status" value="1"/>
</dbReference>
<evidence type="ECO:0000256" key="1">
    <source>
        <dbReference type="ARBA" id="ARBA00022723"/>
    </source>
</evidence>
<feature type="domain" description="C2H2-type" evidence="5">
    <location>
        <begin position="221"/>
        <end position="243"/>
    </location>
</feature>
<keyword evidence="3" id="KW-0862">Zinc</keyword>
<dbReference type="SUPFAM" id="SSF53098">
    <property type="entry name" value="Ribonuclease H-like"/>
    <property type="match status" value="1"/>
</dbReference>
<evidence type="ECO:0000313" key="6">
    <source>
        <dbReference type="EMBL" id="CBY33550.1"/>
    </source>
</evidence>
<dbReference type="AlphaFoldDB" id="E4YDD9"/>
<feature type="compositionally biased region" description="Basic residues" evidence="4">
    <location>
        <begin position="277"/>
        <end position="318"/>
    </location>
</feature>